<feature type="modified residue" description="4-aspartylphosphate" evidence="2">
    <location>
        <position position="52"/>
    </location>
</feature>
<feature type="domain" description="Response regulatory" evidence="3">
    <location>
        <begin position="2"/>
        <end position="121"/>
    </location>
</feature>
<dbReference type="PANTHER" id="PTHR44591:SF3">
    <property type="entry name" value="RESPONSE REGULATORY DOMAIN-CONTAINING PROTEIN"/>
    <property type="match status" value="1"/>
</dbReference>
<dbReference type="SMART" id="SM00448">
    <property type="entry name" value="REC"/>
    <property type="match status" value="1"/>
</dbReference>
<dbReference type="PROSITE" id="PS50110">
    <property type="entry name" value="RESPONSE_REGULATORY"/>
    <property type="match status" value="1"/>
</dbReference>
<dbReference type="RefSeq" id="WP_095595232.1">
    <property type="nucleotide sequence ID" value="NZ_BMKN01000003.1"/>
</dbReference>
<protein>
    <recommendedName>
        <fullName evidence="3">Response regulatory domain-containing protein</fullName>
    </recommendedName>
</protein>
<accession>A0A917AQH3</accession>
<dbReference type="InterPro" id="IPR050595">
    <property type="entry name" value="Bact_response_regulator"/>
</dbReference>
<evidence type="ECO:0000313" key="5">
    <source>
        <dbReference type="Proteomes" id="UP000606730"/>
    </source>
</evidence>
<dbReference type="EMBL" id="BMKN01000003">
    <property type="protein sequence ID" value="GGE62778.1"/>
    <property type="molecule type" value="Genomic_DNA"/>
</dbReference>
<dbReference type="OrthoDB" id="9800897at2"/>
<proteinExistence type="predicted"/>
<dbReference type="PANTHER" id="PTHR44591">
    <property type="entry name" value="STRESS RESPONSE REGULATOR PROTEIN 1"/>
    <property type="match status" value="1"/>
</dbReference>
<reference evidence="4" key="2">
    <citation type="submission" date="2020-09" db="EMBL/GenBank/DDBJ databases">
        <authorList>
            <person name="Sun Q."/>
            <person name="Zhou Y."/>
        </authorList>
    </citation>
    <scope>NUCLEOTIDE SEQUENCE</scope>
    <source>
        <strain evidence="4">CGMCC 1.16012</strain>
    </source>
</reference>
<dbReference type="SUPFAM" id="SSF52172">
    <property type="entry name" value="CheY-like"/>
    <property type="match status" value="1"/>
</dbReference>
<dbReference type="Pfam" id="PF00072">
    <property type="entry name" value="Response_reg"/>
    <property type="match status" value="1"/>
</dbReference>
<dbReference type="Proteomes" id="UP000606730">
    <property type="component" value="Unassembled WGS sequence"/>
</dbReference>
<evidence type="ECO:0000259" key="3">
    <source>
        <dbReference type="PROSITE" id="PS50110"/>
    </source>
</evidence>
<evidence type="ECO:0000256" key="1">
    <source>
        <dbReference type="ARBA" id="ARBA00022553"/>
    </source>
</evidence>
<sequence length="123" mass="13611">MKVLIVDDEKYIGEELGEAVQLLGHDAIVVLSADEALSILRSDDSINLVITDLKMPHKSGQELISETNNTINRDVNFIVMSGHGGGNIDDYEDYDLLPNAFAFVQKPVSFKVVDKVLKQHQNS</sequence>
<evidence type="ECO:0000256" key="2">
    <source>
        <dbReference type="PROSITE-ProRule" id="PRU00169"/>
    </source>
</evidence>
<keyword evidence="5" id="KW-1185">Reference proteome</keyword>
<keyword evidence="1 2" id="KW-0597">Phosphoprotein</keyword>
<dbReference type="InterPro" id="IPR011006">
    <property type="entry name" value="CheY-like_superfamily"/>
</dbReference>
<comment type="caution">
    <text evidence="4">The sequence shown here is derived from an EMBL/GenBank/DDBJ whole genome shotgun (WGS) entry which is preliminary data.</text>
</comment>
<organism evidence="4 5">
    <name type="scientific">Actibacterium pelagium</name>
    <dbReference type="NCBI Taxonomy" id="2029103"/>
    <lineage>
        <taxon>Bacteria</taxon>
        <taxon>Pseudomonadati</taxon>
        <taxon>Pseudomonadota</taxon>
        <taxon>Alphaproteobacteria</taxon>
        <taxon>Rhodobacterales</taxon>
        <taxon>Roseobacteraceae</taxon>
        <taxon>Actibacterium</taxon>
    </lineage>
</organism>
<dbReference type="InterPro" id="IPR001789">
    <property type="entry name" value="Sig_transdc_resp-reg_receiver"/>
</dbReference>
<dbReference type="Gene3D" id="3.40.50.2300">
    <property type="match status" value="1"/>
</dbReference>
<dbReference type="GO" id="GO:0000160">
    <property type="term" value="P:phosphorelay signal transduction system"/>
    <property type="evidence" value="ECO:0007669"/>
    <property type="project" value="InterPro"/>
</dbReference>
<reference evidence="4" key="1">
    <citation type="journal article" date="2014" name="Int. J. Syst. Evol. Microbiol.">
        <title>Complete genome sequence of Corynebacterium casei LMG S-19264T (=DSM 44701T), isolated from a smear-ripened cheese.</title>
        <authorList>
            <consortium name="US DOE Joint Genome Institute (JGI-PGF)"/>
            <person name="Walter F."/>
            <person name="Albersmeier A."/>
            <person name="Kalinowski J."/>
            <person name="Ruckert C."/>
        </authorList>
    </citation>
    <scope>NUCLEOTIDE SEQUENCE</scope>
    <source>
        <strain evidence="4">CGMCC 1.16012</strain>
    </source>
</reference>
<name>A0A917AQH3_9RHOB</name>
<gene>
    <name evidence="4" type="ORF">GCM10011517_33150</name>
</gene>
<evidence type="ECO:0000313" key="4">
    <source>
        <dbReference type="EMBL" id="GGE62778.1"/>
    </source>
</evidence>
<dbReference type="AlphaFoldDB" id="A0A917AQH3"/>